<dbReference type="EMBL" id="CAJOBI010001224">
    <property type="protein sequence ID" value="CAF3870086.1"/>
    <property type="molecule type" value="Genomic_DNA"/>
</dbReference>
<protein>
    <submittedName>
        <fullName evidence="2">Uncharacterized protein</fullName>
    </submittedName>
</protein>
<dbReference type="Proteomes" id="UP000663866">
    <property type="component" value="Unassembled WGS sequence"/>
</dbReference>
<dbReference type="EMBL" id="CAJOBF010000184">
    <property type="protein sequence ID" value="CAF3768034.1"/>
    <property type="molecule type" value="Genomic_DNA"/>
</dbReference>
<sequence>MCMKVDCDECGKPTWKGCGKHIEQALKGIAVDERCKCSKDSCISKPDPVEEKEEKPTTVVESNVEKKEKEEEEEHND</sequence>
<feature type="region of interest" description="Disordered" evidence="1">
    <location>
        <begin position="43"/>
        <end position="77"/>
    </location>
</feature>
<evidence type="ECO:0000313" key="5">
    <source>
        <dbReference type="EMBL" id="CAF3768034.1"/>
    </source>
</evidence>
<name>A0A815U570_9BILA</name>
<proteinExistence type="predicted"/>
<dbReference type="EMBL" id="CAJNOV010013142">
    <property type="protein sequence ID" value="CAF1511162.1"/>
    <property type="molecule type" value="Genomic_DNA"/>
</dbReference>
<reference evidence="2" key="1">
    <citation type="submission" date="2021-02" db="EMBL/GenBank/DDBJ databases">
        <authorList>
            <person name="Nowell W R."/>
        </authorList>
    </citation>
    <scope>NUCLEOTIDE SEQUENCE</scope>
</reference>
<keyword evidence="9" id="KW-1185">Reference proteome</keyword>
<evidence type="ECO:0000313" key="4">
    <source>
        <dbReference type="EMBL" id="CAF3764781.1"/>
    </source>
</evidence>
<organism evidence="2 8">
    <name type="scientific">Rotaria magnacalcarata</name>
    <dbReference type="NCBI Taxonomy" id="392030"/>
    <lineage>
        <taxon>Eukaryota</taxon>
        <taxon>Metazoa</taxon>
        <taxon>Spiralia</taxon>
        <taxon>Gnathifera</taxon>
        <taxon>Rotifera</taxon>
        <taxon>Eurotatoria</taxon>
        <taxon>Bdelloidea</taxon>
        <taxon>Philodinida</taxon>
        <taxon>Philodinidae</taxon>
        <taxon>Rotaria</taxon>
    </lineage>
</organism>
<dbReference type="Proteomes" id="UP000663887">
    <property type="component" value="Unassembled WGS sequence"/>
</dbReference>
<evidence type="ECO:0000313" key="3">
    <source>
        <dbReference type="EMBL" id="CAF2074936.1"/>
    </source>
</evidence>
<evidence type="ECO:0000313" key="9">
    <source>
        <dbReference type="Proteomes" id="UP000663866"/>
    </source>
</evidence>
<evidence type="ECO:0000313" key="7">
    <source>
        <dbReference type="EMBL" id="CAF3959633.1"/>
    </source>
</evidence>
<gene>
    <name evidence="2" type="ORF">CJN711_LOCUS27825</name>
    <name evidence="7" type="ORF">GIL414_LOCUS9545</name>
    <name evidence="4" type="ORF">OVN521_LOCUS1894</name>
    <name evidence="6" type="ORF">SMN809_LOCUS5036</name>
    <name evidence="5" type="ORF">UXM345_LOCUS2959</name>
    <name evidence="3" type="ORF">XDN619_LOCUS13373</name>
</gene>
<dbReference type="Proteomes" id="UP000663855">
    <property type="component" value="Unassembled WGS sequence"/>
</dbReference>
<dbReference type="Proteomes" id="UP000663842">
    <property type="component" value="Unassembled WGS sequence"/>
</dbReference>
<dbReference type="EMBL" id="CAJNRG010005329">
    <property type="protein sequence ID" value="CAF2074936.1"/>
    <property type="molecule type" value="Genomic_DNA"/>
</dbReference>
<evidence type="ECO:0000313" key="6">
    <source>
        <dbReference type="EMBL" id="CAF3870086.1"/>
    </source>
</evidence>
<evidence type="ECO:0000313" key="8">
    <source>
        <dbReference type="Proteomes" id="UP000663855"/>
    </source>
</evidence>
<accession>A0A815U570</accession>
<dbReference type="Proteomes" id="UP000676336">
    <property type="component" value="Unassembled WGS sequence"/>
</dbReference>
<evidence type="ECO:0000313" key="2">
    <source>
        <dbReference type="EMBL" id="CAF1511162.1"/>
    </source>
</evidence>
<dbReference type="EMBL" id="CAJOBJ010003280">
    <property type="protein sequence ID" value="CAF3959633.1"/>
    <property type="molecule type" value="Genomic_DNA"/>
</dbReference>
<dbReference type="PANTHER" id="PTHR34724:SF2">
    <property type="entry name" value="OS12G0596101 PROTEIN"/>
    <property type="match status" value="1"/>
</dbReference>
<comment type="caution">
    <text evidence="2">The sequence shown here is derived from an EMBL/GenBank/DDBJ whole genome shotgun (WGS) entry which is preliminary data.</text>
</comment>
<dbReference type="EMBL" id="CAJOBG010000138">
    <property type="protein sequence ID" value="CAF3764781.1"/>
    <property type="molecule type" value="Genomic_DNA"/>
</dbReference>
<feature type="compositionally biased region" description="Basic and acidic residues" evidence="1">
    <location>
        <begin position="47"/>
        <end position="56"/>
    </location>
</feature>
<evidence type="ECO:0000256" key="1">
    <source>
        <dbReference type="SAM" id="MobiDB-lite"/>
    </source>
</evidence>
<dbReference type="AlphaFoldDB" id="A0A815U570"/>
<dbReference type="PANTHER" id="PTHR34724">
    <property type="entry name" value="OS12G0596101 PROTEIN"/>
    <property type="match status" value="1"/>
</dbReference>
<dbReference type="Proteomes" id="UP000681720">
    <property type="component" value="Unassembled WGS sequence"/>
</dbReference>